<evidence type="ECO:0000259" key="9">
    <source>
        <dbReference type="Pfam" id="PF16686"/>
    </source>
</evidence>
<evidence type="ECO:0000256" key="7">
    <source>
        <dbReference type="ARBA" id="ARBA00023242"/>
    </source>
</evidence>
<evidence type="ECO:0000256" key="3">
    <source>
        <dbReference type="ARBA" id="ARBA00008442"/>
    </source>
</evidence>
<gene>
    <name evidence="10" type="ORF">EC957_005059</name>
</gene>
<evidence type="ECO:0000256" key="2">
    <source>
        <dbReference type="ARBA" id="ARBA00004574"/>
    </source>
</evidence>
<evidence type="ECO:0000256" key="1">
    <source>
        <dbReference type="ARBA" id="ARBA00004123"/>
    </source>
</evidence>
<sequence length="548" mass="61667">MFTRHDRFKKKNNKNTYNYYDSGHDRSYGRTDEINLLTAPSFLSQFKPKHDGKRFRTTSQLEPDMYCDFVAEVCYFRADTVQNYDHRTGKQTGNKVTMILTDYTEHEELPHQNEEGRPIGKASIITTLWDEHYQAAVDKGIGKGDLLRLRNLRAKSDLTRKIELNMNGYRGFGYQQEFPITKLDPSDTDDEDENELLAPPWLVRIPGYPIGSFASLSTTRSPSQDIQPVVDTLSDLEFVFSSKKDDGDDNGVQEDDELEPIQELSTPSVFPDAIAATSTTRSSSQDIQPVGVDVPFVRQSIIVIDDENEENEVLLVPTPRRLLSAEEIASTTRSPSQDFRLLPDTPLERNSTPLERNPSLPVERESSGREFSIPVAPDFQCLRSPIPLINTSSTRPAKRETTPLVAVKLELNLEASSPTLSSVSALRRSNTTPFEVSPTVMLTGKAKGAKRSGLRVMPLCARVVGFEPKTLIDFSGLVCSKCEYKYPPRSKKVPALRCPSCKHDDGVEFKYDFKLKLMDEFGQDFIVKVDDTHACAHWDSCWGFGDGL</sequence>
<dbReference type="Pfam" id="PF16686">
    <property type="entry name" value="POT1PC"/>
    <property type="match status" value="1"/>
</dbReference>
<feature type="region of interest" description="Disordered" evidence="8">
    <location>
        <begin position="326"/>
        <end position="369"/>
    </location>
</feature>
<keyword evidence="5" id="KW-0779">Telomere</keyword>
<dbReference type="AlphaFoldDB" id="A0A9P6K064"/>
<evidence type="ECO:0000313" key="11">
    <source>
        <dbReference type="Proteomes" id="UP000723463"/>
    </source>
</evidence>
<reference evidence="10" key="1">
    <citation type="journal article" date="2020" name="Fungal Divers.">
        <title>Resolving the Mortierellaceae phylogeny through synthesis of multi-gene phylogenetics and phylogenomics.</title>
        <authorList>
            <person name="Vandepol N."/>
            <person name="Liber J."/>
            <person name="Desiro A."/>
            <person name="Na H."/>
            <person name="Kennedy M."/>
            <person name="Barry K."/>
            <person name="Grigoriev I.V."/>
            <person name="Miller A.N."/>
            <person name="O'Donnell K."/>
            <person name="Stajich J.E."/>
            <person name="Bonito G."/>
        </authorList>
    </citation>
    <scope>NUCLEOTIDE SEQUENCE</scope>
    <source>
        <strain evidence="10">NRRL 2591</strain>
    </source>
</reference>
<evidence type="ECO:0000256" key="5">
    <source>
        <dbReference type="ARBA" id="ARBA00022895"/>
    </source>
</evidence>
<feature type="domain" description="Protection of telomeres protein 1 ssDNA-binding" evidence="9">
    <location>
        <begin position="59"/>
        <end position="182"/>
    </location>
</feature>
<dbReference type="GO" id="GO:0005634">
    <property type="term" value="C:nucleus"/>
    <property type="evidence" value="ECO:0007669"/>
    <property type="project" value="UniProtKB-SubCell"/>
</dbReference>
<evidence type="ECO:0000256" key="6">
    <source>
        <dbReference type="ARBA" id="ARBA00023125"/>
    </source>
</evidence>
<dbReference type="InterPro" id="IPR032042">
    <property type="entry name" value="POT1PC"/>
</dbReference>
<protein>
    <recommendedName>
        <fullName evidence="9">Protection of telomeres protein 1 ssDNA-binding domain-containing protein</fullName>
    </recommendedName>
</protein>
<keyword evidence="6" id="KW-0238">DNA-binding</keyword>
<keyword evidence="11" id="KW-1185">Reference proteome</keyword>
<dbReference type="Proteomes" id="UP000723463">
    <property type="component" value="Unassembled WGS sequence"/>
</dbReference>
<dbReference type="EMBL" id="JAAAXW010000230">
    <property type="protein sequence ID" value="KAF9539765.1"/>
    <property type="molecule type" value="Genomic_DNA"/>
</dbReference>
<dbReference type="Gene3D" id="2.40.50.140">
    <property type="entry name" value="Nucleic acid-binding proteins"/>
    <property type="match status" value="1"/>
</dbReference>
<proteinExistence type="inferred from homology"/>
<evidence type="ECO:0000313" key="10">
    <source>
        <dbReference type="EMBL" id="KAF9539765.1"/>
    </source>
</evidence>
<keyword evidence="7" id="KW-0539">Nucleus</keyword>
<dbReference type="InterPro" id="IPR012340">
    <property type="entry name" value="NA-bd_OB-fold"/>
</dbReference>
<comment type="subcellular location">
    <subcellularLocation>
        <location evidence="2">Chromosome</location>
        <location evidence="2">Telomere</location>
    </subcellularLocation>
    <subcellularLocation>
        <location evidence="1">Nucleus</location>
    </subcellularLocation>
</comment>
<evidence type="ECO:0000256" key="4">
    <source>
        <dbReference type="ARBA" id="ARBA00022454"/>
    </source>
</evidence>
<dbReference type="GO" id="GO:0043047">
    <property type="term" value="F:single-stranded telomeric DNA binding"/>
    <property type="evidence" value="ECO:0007669"/>
    <property type="project" value="InterPro"/>
</dbReference>
<comment type="similarity">
    <text evidence="3">Belongs to the telombin family.</text>
</comment>
<evidence type="ECO:0000256" key="8">
    <source>
        <dbReference type="SAM" id="MobiDB-lite"/>
    </source>
</evidence>
<name>A0A9P6K064_9FUNG</name>
<dbReference type="GO" id="GO:0000781">
    <property type="term" value="C:chromosome, telomeric region"/>
    <property type="evidence" value="ECO:0007669"/>
    <property type="project" value="UniProtKB-SubCell"/>
</dbReference>
<keyword evidence="4" id="KW-0158">Chromosome</keyword>
<comment type="caution">
    <text evidence="10">The sequence shown here is derived from an EMBL/GenBank/DDBJ whole genome shotgun (WGS) entry which is preliminary data.</text>
</comment>
<organism evidence="10 11">
    <name type="scientific">Mortierella hygrophila</name>
    <dbReference type="NCBI Taxonomy" id="979708"/>
    <lineage>
        <taxon>Eukaryota</taxon>
        <taxon>Fungi</taxon>
        <taxon>Fungi incertae sedis</taxon>
        <taxon>Mucoromycota</taxon>
        <taxon>Mortierellomycotina</taxon>
        <taxon>Mortierellomycetes</taxon>
        <taxon>Mortierellales</taxon>
        <taxon>Mortierellaceae</taxon>
        <taxon>Mortierella</taxon>
    </lineage>
</organism>
<accession>A0A9P6K064</accession>